<dbReference type="Proteomes" id="UP000419017">
    <property type="component" value="Unassembled WGS sequence"/>
</dbReference>
<feature type="chain" id="PRO_5026221541" evidence="1">
    <location>
        <begin position="20"/>
        <end position="146"/>
    </location>
</feature>
<accession>A0A6I8ME28</accession>
<evidence type="ECO:0000256" key="1">
    <source>
        <dbReference type="SAM" id="SignalP"/>
    </source>
</evidence>
<organism evidence="2 3">
    <name type="scientific">Oceanivirga miroungae</name>
    <dbReference type="NCBI Taxonomy" id="1130046"/>
    <lineage>
        <taxon>Bacteria</taxon>
        <taxon>Fusobacteriati</taxon>
        <taxon>Fusobacteriota</taxon>
        <taxon>Fusobacteriia</taxon>
        <taxon>Fusobacteriales</taxon>
        <taxon>Leptotrichiaceae</taxon>
        <taxon>Oceanivirga</taxon>
    </lineage>
</organism>
<proteinExistence type="predicted"/>
<reference evidence="2 3" key="1">
    <citation type="submission" date="2019-10" db="EMBL/GenBank/DDBJ databases">
        <authorList>
            <person name="Blom J."/>
        </authorList>
    </citation>
    <scope>NUCLEOTIDE SEQUENCE [LARGE SCALE GENOMIC DNA]</scope>
    <source>
        <strain evidence="2 3">ES3154-GLU</strain>
    </source>
</reference>
<dbReference type="RefSeq" id="WP_156683689.1">
    <property type="nucleotide sequence ID" value="NZ_CABWIB010000001.1"/>
</dbReference>
<keyword evidence="3" id="KW-1185">Reference proteome</keyword>
<dbReference type="AlphaFoldDB" id="A0A6I8ME28"/>
<feature type="signal peptide" evidence="1">
    <location>
        <begin position="1"/>
        <end position="19"/>
    </location>
</feature>
<protein>
    <submittedName>
        <fullName evidence="2">Uncharacterized protein</fullName>
    </submittedName>
</protein>
<gene>
    <name evidence="2" type="ORF">OMES3154_01003</name>
</gene>
<name>A0A6I8ME28_9FUSO</name>
<evidence type="ECO:0000313" key="3">
    <source>
        <dbReference type="Proteomes" id="UP000419017"/>
    </source>
</evidence>
<evidence type="ECO:0000313" key="2">
    <source>
        <dbReference type="EMBL" id="VWL85715.1"/>
    </source>
</evidence>
<sequence>MKKILLSLALVFTTLISFSHNPDIILKDNKDGTMNISVKFPNDPGDAIGSEISIILDKPYNGSGKTIGGSLVLFQRNLGETEEMTIYKPKTKKFHIHVFVMPGHEYDVTDIYPLSKAEKEKWNDMINNDSTLTQDEKDYLLGNKVD</sequence>
<keyword evidence="1" id="KW-0732">Signal</keyword>
<dbReference type="EMBL" id="CABWIB010000001">
    <property type="protein sequence ID" value="VWL85715.1"/>
    <property type="molecule type" value="Genomic_DNA"/>
</dbReference>